<keyword evidence="1" id="KW-0479">Metal-binding</keyword>
<evidence type="ECO:0000313" key="7">
    <source>
        <dbReference type="Proteomes" id="UP000799439"/>
    </source>
</evidence>
<proteinExistence type="predicted"/>
<dbReference type="PANTHER" id="PTHR46622">
    <property type="entry name" value="DNA-DEPENDENT METALLOPROTEASE WSS1"/>
    <property type="match status" value="1"/>
</dbReference>
<evidence type="ECO:0000256" key="2">
    <source>
        <dbReference type="ARBA" id="ARBA00022771"/>
    </source>
</evidence>
<evidence type="ECO:0000313" key="6">
    <source>
        <dbReference type="EMBL" id="KAF2155336.1"/>
    </source>
</evidence>
<feature type="region of interest" description="Disordered" evidence="4">
    <location>
        <begin position="243"/>
        <end position="394"/>
    </location>
</feature>
<evidence type="ECO:0000256" key="1">
    <source>
        <dbReference type="ARBA" id="ARBA00022723"/>
    </source>
</evidence>
<feature type="compositionally biased region" description="Basic and acidic residues" evidence="4">
    <location>
        <begin position="258"/>
        <end position="275"/>
    </location>
</feature>
<name>A0A9P4MQ64_9PEZI</name>
<organism evidence="6 7">
    <name type="scientific">Myriangium duriaei CBS 260.36</name>
    <dbReference type="NCBI Taxonomy" id="1168546"/>
    <lineage>
        <taxon>Eukaryota</taxon>
        <taxon>Fungi</taxon>
        <taxon>Dikarya</taxon>
        <taxon>Ascomycota</taxon>
        <taxon>Pezizomycotina</taxon>
        <taxon>Dothideomycetes</taxon>
        <taxon>Dothideomycetidae</taxon>
        <taxon>Myriangiales</taxon>
        <taxon>Myriangiaceae</taxon>
        <taxon>Myriangium</taxon>
    </lineage>
</organism>
<gene>
    <name evidence="6" type="ORF">K461DRAFT_276551</name>
</gene>
<dbReference type="GO" id="GO:0006281">
    <property type="term" value="P:DNA repair"/>
    <property type="evidence" value="ECO:0007669"/>
    <property type="project" value="TreeGrafter"/>
</dbReference>
<dbReference type="Proteomes" id="UP000799439">
    <property type="component" value="Unassembled WGS sequence"/>
</dbReference>
<dbReference type="EMBL" id="ML996083">
    <property type="protein sequence ID" value="KAF2155336.1"/>
    <property type="molecule type" value="Genomic_DNA"/>
</dbReference>
<dbReference type="PANTHER" id="PTHR46622:SF1">
    <property type="entry name" value="DNA-DEPENDENT METALLOPROTEASE WSS1"/>
    <property type="match status" value="1"/>
</dbReference>
<dbReference type="SMART" id="SM00547">
    <property type="entry name" value="ZnF_RBZ"/>
    <property type="match status" value="2"/>
</dbReference>
<protein>
    <submittedName>
        <fullName evidence="6">WLM-domain-containing protein</fullName>
    </submittedName>
</protein>
<dbReference type="Gene3D" id="3.30.2010.10">
    <property type="entry name" value="Metalloproteases ('zincins'), catalytic domain"/>
    <property type="match status" value="1"/>
</dbReference>
<keyword evidence="2" id="KW-0863">Zinc-finger</keyword>
<dbReference type="Pfam" id="PF08325">
    <property type="entry name" value="WLM"/>
    <property type="match status" value="2"/>
</dbReference>
<accession>A0A9P4MQ64</accession>
<evidence type="ECO:0000256" key="4">
    <source>
        <dbReference type="SAM" id="MobiDB-lite"/>
    </source>
</evidence>
<feature type="domain" description="WLM" evidence="5">
    <location>
        <begin position="1"/>
        <end position="231"/>
    </location>
</feature>
<sequence>MKAHHLSVTTLEEFPPNREFLGRNFNNGEVIQLVLRRMPTRGQSSSGVKVTGNAGRIDPHASNFISEDDDGGWLSLRSVQMVMMHELAHCMHMNHGKGFWAVRNEYAAHLEVLWSRRYTGEGMWGRGQGLESGQFETGAAPGAGEFEDVCGGAYRGRRKRGRKDREKVSYAERKKRKLEKTEAKFGKGQGLGEEEHAKVLYEGKFVAAKPRVANSKRGRELRAAAALARFDQAMVEKEKKEAIVVKNESGSETESETESEHGEELLDYSGRHVKDAAGNSLYRVQDDEDKGSSKNELDELIGLTGKARITNDDITENSTATDNPQSSGPAKDQEKRPPNKPQPKSRGTTDTTGRTTKSEASSQNSRLSSTSNLDNSSSSSLSSPSTSAAENRTKTIVTPQEVSCSVCTLLNSPHSSTCQACGNALPSATKSTNSTVYVYGGTWFCTNSDCQRVGYLNPNDAGRCGLCGAARS</sequence>
<dbReference type="Gene3D" id="2.30.30.380">
    <property type="entry name" value="Zn-finger domain of Sec23/24"/>
    <property type="match status" value="1"/>
</dbReference>
<dbReference type="AlphaFoldDB" id="A0A9P4MQ64"/>
<feature type="compositionally biased region" description="Polar residues" evidence="4">
    <location>
        <begin position="316"/>
        <end position="328"/>
    </location>
</feature>
<feature type="compositionally biased region" description="Low complexity" evidence="4">
    <location>
        <begin position="346"/>
        <end position="387"/>
    </location>
</feature>
<dbReference type="PROSITE" id="PS51397">
    <property type="entry name" value="WLM"/>
    <property type="match status" value="1"/>
</dbReference>
<dbReference type="InterPro" id="IPR053000">
    <property type="entry name" value="WSS1-like_metalloprotease"/>
</dbReference>
<reference evidence="6" key="1">
    <citation type="journal article" date="2020" name="Stud. Mycol.">
        <title>101 Dothideomycetes genomes: a test case for predicting lifestyles and emergence of pathogens.</title>
        <authorList>
            <person name="Haridas S."/>
            <person name="Albert R."/>
            <person name="Binder M."/>
            <person name="Bloem J."/>
            <person name="Labutti K."/>
            <person name="Salamov A."/>
            <person name="Andreopoulos B."/>
            <person name="Baker S."/>
            <person name="Barry K."/>
            <person name="Bills G."/>
            <person name="Bluhm B."/>
            <person name="Cannon C."/>
            <person name="Castanera R."/>
            <person name="Culley D."/>
            <person name="Daum C."/>
            <person name="Ezra D."/>
            <person name="Gonzalez J."/>
            <person name="Henrissat B."/>
            <person name="Kuo A."/>
            <person name="Liang C."/>
            <person name="Lipzen A."/>
            <person name="Lutzoni F."/>
            <person name="Magnuson J."/>
            <person name="Mondo S."/>
            <person name="Nolan M."/>
            <person name="Ohm R."/>
            <person name="Pangilinan J."/>
            <person name="Park H.-J."/>
            <person name="Ramirez L."/>
            <person name="Alfaro M."/>
            <person name="Sun H."/>
            <person name="Tritt A."/>
            <person name="Yoshinaga Y."/>
            <person name="Zwiers L.-H."/>
            <person name="Turgeon B."/>
            <person name="Goodwin S."/>
            <person name="Spatafora J."/>
            <person name="Crous P."/>
            <person name="Grigoriev I."/>
        </authorList>
    </citation>
    <scope>NUCLEOTIDE SEQUENCE</scope>
    <source>
        <strain evidence="6">CBS 260.36</strain>
    </source>
</reference>
<comment type="caution">
    <text evidence="6">The sequence shown here is derived from an EMBL/GenBank/DDBJ whole genome shotgun (WGS) entry which is preliminary data.</text>
</comment>
<evidence type="ECO:0000259" key="5">
    <source>
        <dbReference type="PROSITE" id="PS51397"/>
    </source>
</evidence>
<dbReference type="GO" id="GO:0008270">
    <property type="term" value="F:zinc ion binding"/>
    <property type="evidence" value="ECO:0007669"/>
    <property type="project" value="UniProtKB-KW"/>
</dbReference>
<keyword evidence="3" id="KW-0862">Zinc</keyword>
<dbReference type="OrthoDB" id="447842at2759"/>
<evidence type="ECO:0000256" key="3">
    <source>
        <dbReference type="ARBA" id="ARBA00022833"/>
    </source>
</evidence>
<dbReference type="InterPro" id="IPR013536">
    <property type="entry name" value="WLM_dom"/>
</dbReference>
<keyword evidence="7" id="KW-1185">Reference proteome</keyword>
<dbReference type="GO" id="GO:0008237">
    <property type="term" value="F:metallopeptidase activity"/>
    <property type="evidence" value="ECO:0007669"/>
    <property type="project" value="TreeGrafter"/>
</dbReference>
<dbReference type="InterPro" id="IPR001876">
    <property type="entry name" value="Znf_RanBP2"/>
</dbReference>
<dbReference type="GO" id="GO:0005634">
    <property type="term" value="C:nucleus"/>
    <property type="evidence" value="ECO:0007669"/>
    <property type="project" value="TreeGrafter"/>
</dbReference>